<name>A0ABZ2CNE3_9BACI</name>
<feature type="compositionally biased region" description="Basic and acidic residues" evidence="1">
    <location>
        <begin position="65"/>
        <end position="94"/>
    </location>
</feature>
<dbReference type="InterPro" id="IPR009988">
    <property type="entry name" value="DUF1510"/>
</dbReference>
<accession>A0ABZ2CNE3</accession>
<gene>
    <name evidence="4" type="ORF">R4Z09_06550</name>
</gene>
<feature type="compositionally biased region" description="Basic and acidic residues" evidence="1">
    <location>
        <begin position="117"/>
        <end position="138"/>
    </location>
</feature>
<evidence type="ECO:0000256" key="2">
    <source>
        <dbReference type="SAM" id="Phobius"/>
    </source>
</evidence>
<feature type="compositionally biased region" description="Basic and acidic residues" evidence="1">
    <location>
        <begin position="101"/>
        <end position="110"/>
    </location>
</feature>
<organism evidence="4 5">
    <name type="scientific">Niallia oryzisoli</name>
    <dbReference type="NCBI Taxonomy" id="1737571"/>
    <lineage>
        <taxon>Bacteria</taxon>
        <taxon>Bacillati</taxon>
        <taxon>Bacillota</taxon>
        <taxon>Bacilli</taxon>
        <taxon>Bacillales</taxon>
        <taxon>Bacillaceae</taxon>
        <taxon>Niallia</taxon>
    </lineage>
</organism>
<dbReference type="Proteomes" id="UP001357223">
    <property type="component" value="Chromosome"/>
</dbReference>
<dbReference type="EMBL" id="CP137640">
    <property type="protein sequence ID" value="WVX82639.1"/>
    <property type="molecule type" value="Genomic_DNA"/>
</dbReference>
<evidence type="ECO:0000259" key="3">
    <source>
        <dbReference type="Pfam" id="PF07423"/>
    </source>
</evidence>
<evidence type="ECO:0000256" key="1">
    <source>
        <dbReference type="SAM" id="MobiDB-lite"/>
    </source>
</evidence>
<evidence type="ECO:0000313" key="5">
    <source>
        <dbReference type="Proteomes" id="UP001357223"/>
    </source>
</evidence>
<keyword evidence="2" id="KW-1133">Transmembrane helix</keyword>
<feature type="region of interest" description="Disordered" evidence="1">
    <location>
        <begin position="65"/>
        <end position="157"/>
    </location>
</feature>
<sequence>MKEPFNDKSRSLVRSKRRKTNLILNSLIIIVLLLIIFVSVRIFFGNDETAGEKKTLAGADSSIIKDRSETVSVDKEADKVRAGENEQDREKTSAEEDESSEQNKKDKQTDGDEDQTEKDKASDEEKDKADKEKDKKDAEDQEVVTEGGSGPDVNKTIVNPAWEPLETSQANPNPNEYGGQNWNEMVQAITYATGIDESNMTILFLGNNGPNKSVGTILQKDTKQKYRVYIDWVEGSGWQPTLVEELNG</sequence>
<evidence type="ECO:0000313" key="4">
    <source>
        <dbReference type="EMBL" id="WVX82639.1"/>
    </source>
</evidence>
<feature type="domain" description="DUF1510" evidence="3">
    <location>
        <begin position="157"/>
        <end position="246"/>
    </location>
</feature>
<dbReference type="Pfam" id="PF07423">
    <property type="entry name" value="DUF1510"/>
    <property type="match status" value="1"/>
</dbReference>
<feature type="transmembrane region" description="Helical" evidence="2">
    <location>
        <begin position="21"/>
        <end position="44"/>
    </location>
</feature>
<protein>
    <submittedName>
        <fullName evidence="4">DUF1510 family protein</fullName>
    </submittedName>
</protein>
<keyword evidence="2" id="KW-0472">Membrane</keyword>
<keyword evidence="5" id="KW-1185">Reference proteome</keyword>
<keyword evidence="2" id="KW-0812">Transmembrane</keyword>
<dbReference type="RefSeq" id="WP_338451536.1">
    <property type="nucleotide sequence ID" value="NZ_CP137640.1"/>
</dbReference>
<reference evidence="4 5" key="1">
    <citation type="submission" date="2023-10" db="EMBL/GenBank/DDBJ databases">
        <title>Niallia locisalis sp.nov. isolated from a salt pond sample.</title>
        <authorList>
            <person name="Li X.-J."/>
            <person name="Dong L."/>
        </authorList>
    </citation>
    <scope>NUCLEOTIDE SEQUENCE [LARGE SCALE GENOMIC DNA]</scope>
    <source>
        <strain evidence="4 5">DSM 29761</strain>
    </source>
</reference>
<proteinExistence type="predicted"/>